<proteinExistence type="predicted"/>
<reference evidence="2 3" key="1">
    <citation type="submission" date="2020-08" db="EMBL/GenBank/DDBJ databases">
        <title>Genomic Encyclopedia of Archaeal and Bacterial Type Strains, Phase II (KMG-II): from individual species to whole genera.</title>
        <authorList>
            <person name="Goeker M."/>
        </authorList>
    </citation>
    <scope>NUCLEOTIDE SEQUENCE [LARGE SCALE GENOMIC DNA]</scope>
    <source>
        <strain evidence="2 3">DSM 43850</strain>
    </source>
</reference>
<keyword evidence="3" id="KW-1185">Reference proteome</keyword>
<evidence type="ECO:0000313" key="2">
    <source>
        <dbReference type="EMBL" id="MBA8928858.1"/>
    </source>
</evidence>
<feature type="signal peptide" evidence="1">
    <location>
        <begin position="1"/>
        <end position="25"/>
    </location>
</feature>
<accession>A0ABR6BPM6</accession>
<protein>
    <submittedName>
        <fullName evidence="2">Nitrous oxide reductase</fullName>
    </submittedName>
</protein>
<keyword evidence="1" id="KW-0732">Signal</keyword>
<organism evidence="2 3">
    <name type="scientific">Kutzneria viridogrisea</name>
    <dbReference type="NCBI Taxonomy" id="47990"/>
    <lineage>
        <taxon>Bacteria</taxon>
        <taxon>Bacillati</taxon>
        <taxon>Actinomycetota</taxon>
        <taxon>Actinomycetes</taxon>
        <taxon>Pseudonocardiales</taxon>
        <taxon>Pseudonocardiaceae</taxon>
        <taxon>Kutzneria</taxon>
    </lineage>
</organism>
<dbReference type="InterPro" id="IPR019546">
    <property type="entry name" value="TAT_signal_bac_arc"/>
</dbReference>
<dbReference type="NCBIfam" id="TIGR01409">
    <property type="entry name" value="TAT_signal_seq"/>
    <property type="match status" value="1"/>
</dbReference>
<dbReference type="RefSeq" id="WP_025356097.1">
    <property type="nucleotide sequence ID" value="NZ_BAAABQ010000016.1"/>
</dbReference>
<comment type="caution">
    <text evidence="2">The sequence shown here is derived from an EMBL/GenBank/DDBJ whole genome shotgun (WGS) entry which is preliminary data.</text>
</comment>
<dbReference type="Proteomes" id="UP000517916">
    <property type="component" value="Unassembled WGS sequence"/>
</dbReference>
<dbReference type="InterPro" id="IPR006311">
    <property type="entry name" value="TAT_signal"/>
</dbReference>
<dbReference type="EMBL" id="JACJID010000004">
    <property type="protein sequence ID" value="MBA8928858.1"/>
    <property type="molecule type" value="Genomic_DNA"/>
</dbReference>
<name>A0ABR6BPM6_9PSEU</name>
<gene>
    <name evidence="2" type="ORF">BC739_006075</name>
</gene>
<dbReference type="PROSITE" id="PS51318">
    <property type="entry name" value="TAT"/>
    <property type="match status" value="1"/>
</dbReference>
<sequence length="84" mass="8468">MPNHLSRRGLLRGAAALGAVGVAGAVAVQSFDSSASAASESAAGEPIVAHLRDAGTGELDLYVGTRRVRVRDAELAARLSAAAR</sequence>
<feature type="chain" id="PRO_5047013099" evidence="1">
    <location>
        <begin position="26"/>
        <end position="84"/>
    </location>
</feature>
<evidence type="ECO:0000313" key="3">
    <source>
        <dbReference type="Proteomes" id="UP000517916"/>
    </source>
</evidence>
<evidence type="ECO:0000256" key="1">
    <source>
        <dbReference type="SAM" id="SignalP"/>
    </source>
</evidence>